<dbReference type="SUPFAM" id="SSF48179">
    <property type="entry name" value="6-phosphogluconate dehydrogenase C-terminal domain-like"/>
    <property type="match status" value="1"/>
</dbReference>
<dbReference type="RefSeq" id="WP_425310019.1">
    <property type="nucleotide sequence ID" value="NZ_CP154795.1"/>
</dbReference>
<dbReference type="InterPro" id="IPR006115">
    <property type="entry name" value="6PGDH_NADP-bd"/>
</dbReference>
<dbReference type="EMBL" id="CP154795">
    <property type="protein sequence ID" value="XAN08562.1"/>
    <property type="molecule type" value="Genomic_DNA"/>
</dbReference>
<proteinExistence type="predicted"/>
<keyword evidence="4" id="KW-1185">Reference proteome</keyword>
<dbReference type="InterPro" id="IPR013328">
    <property type="entry name" value="6PGD_dom2"/>
</dbReference>
<dbReference type="InterPro" id="IPR015814">
    <property type="entry name" value="Pgluconate_DH_NAD-bd_C"/>
</dbReference>
<dbReference type="SUPFAM" id="SSF51735">
    <property type="entry name" value="NAD(P)-binding Rossmann-fold domains"/>
    <property type="match status" value="1"/>
</dbReference>
<accession>A0ABZ3FT39</accession>
<dbReference type="Proteomes" id="UP001442841">
    <property type="component" value="Chromosome"/>
</dbReference>
<dbReference type="InterPro" id="IPR036291">
    <property type="entry name" value="NAD(P)-bd_dom_sf"/>
</dbReference>
<gene>
    <name evidence="3" type="ORF">AADG42_15035</name>
</gene>
<dbReference type="Gene3D" id="1.10.1040.10">
    <property type="entry name" value="N-(1-d-carboxylethyl)-l-norvaline Dehydrogenase, domain 2"/>
    <property type="match status" value="1"/>
</dbReference>
<evidence type="ECO:0000313" key="3">
    <source>
        <dbReference type="EMBL" id="XAN08562.1"/>
    </source>
</evidence>
<reference evidence="3 4" key="1">
    <citation type="submission" date="2024-04" db="EMBL/GenBank/DDBJ databases">
        <title>Isolation of an actinomycete strain from pig manure.</title>
        <authorList>
            <person name="Gong T."/>
            <person name="Yu Z."/>
            <person name="An M."/>
            <person name="Wei C."/>
            <person name="Yang W."/>
            <person name="Liu L."/>
        </authorList>
    </citation>
    <scope>NUCLEOTIDE SEQUENCE [LARGE SCALE GENOMIC DNA]</scope>
    <source>
        <strain evidence="3 4">ZF39</strain>
    </source>
</reference>
<evidence type="ECO:0000259" key="1">
    <source>
        <dbReference type="Pfam" id="PF03446"/>
    </source>
</evidence>
<dbReference type="Pfam" id="PF03446">
    <property type="entry name" value="NAD_binding_2"/>
    <property type="match status" value="1"/>
</dbReference>
<sequence length="289" mass="29651">MTTIGILSPGAMGGALGRAWQRGSARIVTTVAGRSARTQQLAEGLEWLDSVDAVVAAADVVVSIVPPAQAIPNAEQIAAAAARLGVRPVVADLNAVSLPTMDRVAATAAKAGCEVIDGSISGPPPGPHGTDTRVFLSGAAAEILVAFDVPGLRTTVVGPEVGQASAIKMSTAAVYKGITALMIQSLRTADANGVADYVATDWADMLGPLGADAANRIAVAVSKSDRFPDEMREIAATQEAAGWGAELYESIARVFEASYRTRLGANNPEQADAVHDIAVVTDALRTPRD</sequence>
<dbReference type="InterPro" id="IPR008927">
    <property type="entry name" value="6-PGluconate_DH-like_C_sf"/>
</dbReference>
<protein>
    <submittedName>
        <fullName evidence="3">DUF1932 domain-containing protein</fullName>
    </submittedName>
</protein>
<dbReference type="Pfam" id="PF09130">
    <property type="entry name" value="DUF1932"/>
    <property type="match status" value="1"/>
</dbReference>
<feature type="domain" description="Phosphogluconate dehydrogenase NAD-binding putative C-terminal" evidence="2">
    <location>
        <begin position="189"/>
        <end position="257"/>
    </location>
</feature>
<organism evidence="3 4">
    <name type="scientific">Ammonicoccus fulvus</name>
    <dbReference type="NCBI Taxonomy" id="3138240"/>
    <lineage>
        <taxon>Bacteria</taxon>
        <taxon>Bacillati</taxon>
        <taxon>Actinomycetota</taxon>
        <taxon>Actinomycetes</taxon>
        <taxon>Propionibacteriales</taxon>
        <taxon>Propionibacteriaceae</taxon>
        <taxon>Ammonicoccus</taxon>
    </lineage>
</organism>
<evidence type="ECO:0000313" key="4">
    <source>
        <dbReference type="Proteomes" id="UP001442841"/>
    </source>
</evidence>
<evidence type="ECO:0000259" key="2">
    <source>
        <dbReference type="Pfam" id="PF09130"/>
    </source>
</evidence>
<feature type="domain" description="6-phosphogluconate dehydrogenase NADP-binding" evidence="1">
    <location>
        <begin position="4"/>
        <end position="138"/>
    </location>
</feature>
<dbReference type="Gene3D" id="3.40.50.720">
    <property type="entry name" value="NAD(P)-binding Rossmann-like Domain"/>
    <property type="match status" value="1"/>
</dbReference>
<name>A0ABZ3FT39_9ACTN</name>